<feature type="transmembrane region" description="Helical" evidence="2">
    <location>
        <begin position="76"/>
        <end position="95"/>
    </location>
</feature>
<dbReference type="AlphaFoldDB" id="A0A2I1D9X2"/>
<sequence>MPSVIEILRRADHRRLRAGMAVLFLAAFSSPVTLRALSPVYGGAPSHIFHGYGAGVVAAAAWFLKDHVHRLSRRKAVYFLPILAFWIPTVQYLMFQQSRLLGNPLGPVLTDIFTYYPLLFLSVACAGKLVQIGLRVENDGDLMAEHVPLLSSYVVYAIGLKFAKTFIAKFIGSFYLFTSGGLQLIIAALYSAAIPSKLLLLALPSILFSTTANVHMPFGRTTAAMDSALHEEGYALVARQESTTGYISVLDNLDDGFRVMRCDHSLLGGQWTKTHRNYDPAVKDPIYAVFTMLEAVRLVEDVSGGPRTDAGRNALVIGLGVGTTPSALMSHGIETTVVELDPVVHKFAQQYFHMPSNHIAAIEDAIDFVQRARQAVQPVEYDYIVHDVFTGGAEPVELFTLEFLQGLDALLKHDGVIAINYAGDLNLHPASLAVRTIQAVFPSCRIFREDVPVDNASDFTNMVVFCTKSRSPEPLRFRDPDPTDYLGSQFRQAYLVPKHEIDPAVFQNVHKGGRHVLRAKDTGRLSKAQDRGALEHWGIMRTVMPNAVWENY</sequence>
<dbReference type="PANTHER" id="PTHR43317:SF1">
    <property type="entry name" value="THERMOSPERMINE SYNTHASE ACAULIS5"/>
    <property type="match status" value="1"/>
</dbReference>
<evidence type="ECO:0000313" key="4">
    <source>
        <dbReference type="Proteomes" id="UP000234254"/>
    </source>
</evidence>
<keyword evidence="2" id="KW-0472">Membrane</keyword>
<name>A0A2I1D9X2_ASPC2</name>
<dbReference type="PANTHER" id="PTHR43317">
    <property type="entry name" value="THERMOSPERMINE SYNTHASE ACAULIS5"/>
    <property type="match status" value="1"/>
</dbReference>
<dbReference type="Pfam" id="PF01564">
    <property type="entry name" value="Spermine_synth"/>
    <property type="match status" value="1"/>
</dbReference>
<accession>A0A2I1D9X2</accession>
<organism evidence="3 4">
    <name type="scientific">Aspergillus campestris (strain IBT 28561)</name>
    <dbReference type="NCBI Taxonomy" id="1392248"/>
    <lineage>
        <taxon>Eukaryota</taxon>
        <taxon>Fungi</taxon>
        <taxon>Dikarya</taxon>
        <taxon>Ascomycota</taxon>
        <taxon>Pezizomycotina</taxon>
        <taxon>Eurotiomycetes</taxon>
        <taxon>Eurotiomycetidae</taxon>
        <taxon>Eurotiales</taxon>
        <taxon>Aspergillaceae</taxon>
        <taxon>Aspergillus</taxon>
        <taxon>Aspergillus subgen. Circumdati</taxon>
    </lineage>
</organism>
<dbReference type="NCBIfam" id="NF037959">
    <property type="entry name" value="MFS_SpdSyn"/>
    <property type="match status" value="1"/>
</dbReference>
<keyword evidence="2" id="KW-0812">Transmembrane</keyword>
<evidence type="ECO:0000256" key="2">
    <source>
        <dbReference type="SAM" id="Phobius"/>
    </source>
</evidence>
<reference evidence="3" key="1">
    <citation type="submission" date="2016-12" db="EMBL/GenBank/DDBJ databases">
        <title>The genomes of Aspergillus section Nigri reveals drivers in fungal speciation.</title>
        <authorList>
            <consortium name="DOE Joint Genome Institute"/>
            <person name="Vesth T.C."/>
            <person name="Nybo J."/>
            <person name="Theobald S."/>
            <person name="Brandl J."/>
            <person name="Frisvad J.C."/>
            <person name="Nielsen K.F."/>
            <person name="Lyhne E.K."/>
            <person name="Kogle M.E."/>
            <person name="Kuo A."/>
            <person name="Riley R."/>
            <person name="Clum A."/>
            <person name="Nolan M."/>
            <person name="Lipzen A."/>
            <person name="Salamov A."/>
            <person name="Henrissat B."/>
            <person name="Wiebenga A."/>
            <person name="De vries R.P."/>
            <person name="Grigoriev I.V."/>
            <person name="Mortensen U.H."/>
            <person name="Andersen M.R."/>
            <person name="Baker S.E."/>
        </authorList>
    </citation>
    <scope>NUCLEOTIDE SEQUENCE</scope>
    <source>
        <strain evidence="3">IBT 28561</strain>
    </source>
</reference>
<protein>
    <submittedName>
        <fullName evidence="3">Spermine/spermidine synthase</fullName>
    </submittedName>
</protein>
<feature type="transmembrane region" description="Helical" evidence="2">
    <location>
        <begin position="115"/>
        <end position="134"/>
    </location>
</feature>
<evidence type="ECO:0000313" key="3">
    <source>
        <dbReference type="EMBL" id="PKY06669.1"/>
    </source>
</evidence>
<proteinExistence type="predicted"/>
<dbReference type="EMBL" id="MSFM01000003">
    <property type="protein sequence ID" value="PKY06669.1"/>
    <property type="molecule type" value="Genomic_DNA"/>
</dbReference>
<keyword evidence="2" id="KW-1133">Transmembrane helix</keyword>
<evidence type="ECO:0000256" key="1">
    <source>
        <dbReference type="ARBA" id="ARBA00023115"/>
    </source>
</evidence>
<dbReference type="GeneID" id="36542431"/>
<feature type="transmembrane region" description="Helical" evidence="2">
    <location>
        <begin position="46"/>
        <end position="64"/>
    </location>
</feature>
<dbReference type="Proteomes" id="UP000234254">
    <property type="component" value="Unassembled WGS sequence"/>
</dbReference>
<comment type="caution">
    <text evidence="3">The sequence shown here is derived from an EMBL/GenBank/DDBJ whole genome shotgun (WGS) entry which is preliminary data.</text>
</comment>
<feature type="transmembrane region" description="Helical" evidence="2">
    <location>
        <begin position="173"/>
        <end position="191"/>
    </location>
</feature>
<dbReference type="RefSeq" id="XP_024695263.1">
    <property type="nucleotide sequence ID" value="XM_024834907.1"/>
</dbReference>
<dbReference type="InterPro" id="IPR029063">
    <property type="entry name" value="SAM-dependent_MTases_sf"/>
</dbReference>
<gene>
    <name evidence="3" type="ORF">P168DRAFT_265342</name>
</gene>
<keyword evidence="1" id="KW-0620">Polyamine biosynthesis</keyword>
<keyword evidence="4" id="KW-1185">Reference proteome</keyword>
<dbReference type="FunFam" id="3.40.50.150:FF:000288">
    <property type="entry name" value="Spermine/spermidine synthase, putative"/>
    <property type="match status" value="1"/>
</dbReference>
<dbReference type="GO" id="GO:0006596">
    <property type="term" value="P:polyamine biosynthetic process"/>
    <property type="evidence" value="ECO:0007669"/>
    <property type="project" value="UniProtKB-KW"/>
</dbReference>
<dbReference type="VEuPathDB" id="FungiDB:P168DRAFT_265342"/>
<dbReference type="Gene3D" id="3.40.50.150">
    <property type="entry name" value="Vaccinia Virus protein VP39"/>
    <property type="match status" value="1"/>
</dbReference>
<dbReference type="SUPFAM" id="SSF53335">
    <property type="entry name" value="S-adenosyl-L-methionine-dependent methyltransferases"/>
    <property type="match status" value="1"/>
</dbReference>
<dbReference type="OrthoDB" id="2016285at2759"/>